<accession>A0A1H5RYU7</accession>
<sequence>MKAILGAKLFLFPAKYRQNLHYTTYAHSAMETKKHPIKECSLLIPNPE</sequence>
<organism evidence="1 2">
    <name type="scientific">Vibrio hangzhouensis</name>
    <dbReference type="NCBI Taxonomy" id="462991"/>
    <lineage>
        <taxon>Bacteria</taxon>
        <taxon>Pseudomonadati</taxon>
        <taxon>Pseudomonadota</taxon>
        <taxon>Gammaproteobacteria</taxon>
        <taxon>Vibrionales</taxon>
        <taxon>Vibrionaceae</taxon>
        <taxon>Vibrio</taxon>
    </lineage>
</organism>
<gene>
    <name evidence="1" type="ORF">SAMN04488244_101158</name>
</gene>
<dbReference type="EMBL" id="FNVG01000001">
    <property type="protein sequence ID" value="SEF42868.1"/>
    <property type="molecule type" value="Genomic_DNA"/>
</dbReference>
<keyword evidence="2" id="KW-1185">Reference proteome</keyword>
<dbReference type="Proteomes" id="UP000236721">
    <property type="component" value="Unassembled WGS sequence"/>
</dbReference>
<name>A0A1H5RYU7_9VIBR</name>
<protein>
    <submittedName>
        <fullName evidence="1">Uncharacterized protein</fullName>
    </submittedName>
</protein>
<proteinExistence type="predicted"/>
<dbReference type="AlphaFoldDB" id="A0A1H5RYU7"/>
<reference evidence="2" key="1">
    <citation type="submission" date="2016-10" db="EMBL/GenBank/DDBJ databases">
        <authorList>
            <person name="Varghese N."/>
            <person name="Submissions S."/>
        </authorList>
    </citation>
    <scope>NUCLEOTIDE SEQUENCE [LARGE SCALE GENOMIC DNA]</scope>
    <source>
        <strain evidence="2">CGMCC 1.7062</strain>
    </source>
</reference>
<evidence type="ECO:0000313" key="1">
    <source>
        <dbReference type="EMBL" id="SEF42868.1"/>
    </source>
</evidence>
<evidence type="ECO:0000313" key="2">
    <source>
        <dbReference type="Proteomes" id="UP000236721"/>
    </source>
</evidence>